<evidence type="ECO:0000313" key="11">
    <source>
        <dbReference type="Proteomes" id="UP000593994"/>
    </source>
</evidence>
<comment type="cofactor">
    <cofactor evidence="1 8">
        <name>Ni(2+)</name>
        <dbReference type="ChEBI" id="CHEBI:49786"/>
    </cofactor>
</comment>
<dbReference type="Gene3D" id="1.10.645.10">
    <property type="entry name" value="Cytochrome-c3 Hydrogenase, chain B"/>
    <property type="match status" value="1"/>
</dbReference>
<dbReference type="Proteomes" id="UP000593994">
    <property type="component" value="Chromosome"/>
</dbReference>
<feature type="binding site" evidence="8">
    <location>
        <position position="62"/>
    </location>
    <ligand>
        <name>Mg(2+)</name>
        <dbReference type="ChEBI" id="CHEBI:18420"/>
    </ligand>
</feature>
<comment type="similarity">
    <text evidence="3 9">Belongs to the [NiFe]/[NiFeSe] hydrogenase large subunit family.</text>
</comment>
<evidence type="ECO:0000256" key="9">
    <source>
        <dbReference type="RuleBase" id="RU003896"/>
    </source>
</evidence>
<name>A0A7S7RMY0_9BACT</name>
<comment type="cofactor">
    <cofactor evidence="8">
        <name>Fe cation</name>
        <dbReference type="ChEBI" id="CHEBI:24875"/>
    </cofactor>
</comment>
<dbReference type="RefSeq" id="WP_194371125.1">
    <property type="nucleotide sequence ID" value="NZ_CP054492.1"/>
</dbReference>
<dbReference type="AlphaFoldDB" id="A0A7S7RMY0"/>
<dbReference type="FunFam" id="1.10.645.10:FF:000002">
    <property type="entry name" value="Hydrogenase 2 large subunit"/>
    <property type="match status" value="1"/>
</dbReference>
<dbReference type="PANTHER" id="PTHR42958:SF2">
    <property type="entry name" value="UPTAKE HYDROGENASE LARGE SUBUNIT"/>
    <property type="match status" value="1"/>
</dbReference>
<dbReference type="PROSITE" id="PS00508">
    <property type="entry name" value="NI_HGENASE_L_2"/>
    <property type="match status" value="1"/>
</dbReference>
<dbReference type="SUPFAM" id="SSF56762">
    <property type="entry name" value="HydB/Nqo4-like"/>
    <property type="match status" value="1"/>
</dbReference>
<comment type="subunit">
    <text evidence="4">Heterodimer of a large and a small subunit.</text>
</comment>
<evidence type="ECO:0000256" key="2">
    <source>
        <dbReference type="ARBA" id="ARBA00004196"/>
    </source>
</evidence>
<evidence type="ECO:0000256" key="6">
    <source>
        <dbReference type="ARBA" id="ARBA00022723"/>
    </source>
</evidence>
<accession>A0A7S7RMY0</accession>
<keyword evidence="5 8" id="KW-0533">Nickel</keyword>
<dbReference type="Pfam" id="PF00374">
    <property type="entry name" value="NiFeSe_Hases"/>
    <property type="match status" value="1"/>
</dbReference>
<keyword evidence="8" id="KW-0408">Iron</keyword>
<sequence>MSKRVIVDPITRIEGHLRAEVIVGDDGVVQDAFVSSTLWRGLEVIAKGRDPRNIPLMMQRICGVCTYSHYLKSTMAVEDALGITIPYNAELVRTLMNAALFIHDHPVHFYHLHGVDWVDIVSALSADPAKASKLAFKYTDNPIGTGENELKKVQEKVAKFAKNPQGLGPFANAYWGHGTYRFTPEQNLIALSHYLKALEMQRTAAQLMAIFGAKQPHPQSLVVGGVTCVMDILNPAKMGEYLVKFQELADFINNAYYADIVMAAEMYKTEPSVMKPMGVKNFMASKEFMVGRNDYLFNSGIIMNGDLSKVLEIDEDMITEEATHSWYSDNDPQHPYNGTTKPNYTGFVDGDSVGPDGKMVHSKMINEKEKYSWIKSPRYNGEPMEVGPLASILVGYASGNKKVVKVVGDFLGKTGVPAAALFSTLGRTAGRMLQAKLVADNALIAFNNLIENLKVDQETCATYTIDKDKEYKGRGIGEVPRGTLSHWIRIKNGVVENYQAVVPSTWNAGPMDSKGAKGPYEADLIGLKIKDLTQPLEIIRIIHSYDPCIACAVHVMDTKGKTLSEYKLDPLYGACSV</sequence>
<dbReference type="InterPro" id="IPR001501">
    <property type="entry name" value="Ni-dep_hyd_lsu"/>
</dbReference>
<dbReference type="GO" id="GO:0016151">
    <property type="term" value="F:nickel cation binding"/>
    <property type="evidence" value="ECO:0007669"/>
    <property type="project" value="InterPro"/>
</dbReference>
<evidence type="ECO:0000256" key="4">
    <source>
        <dbReference type="ARBA" id="ARBA00011771"/>
    </source>
</evidence>
<keyword evidence="6 8" id="KW-0479">Metal-binding</keyword>
<dbReference type="PROSITE" id="PS00507">
    <property type="entry name" value="NI_HGENASE_L_1"/>
    <property type="match status" value="1"/>
</dbReference>
<dbReference type="InterPro" id="IPR018194">
    <property type="entry name" value="Ni-dep_hyd_lsu_Ni_BS"/>
</dbReference>
<feature type="binding site" evidence="8">
    <location>
        <position position="43"/>
    </location>
    <ligand>
        <name>Mg(2+)</name>
        <dbReference type="ChEBI" id="CHEBI:18420"/>
    </ligand>
</feature>
<dbReference type="GO" id="GO:0030313">
    <property type="term" value="C:cell envelope"/>
    <property type="evidence" value="ECO:0007669"/>
    <property type="project" value="UniProtKB-SubCell"/>
</dbReference>
<dbReference type="GO" id="GO:0008901">
    <property type="term" value="F:ferredoxin hydrogenase activity"/>
    <property type="evidence" value="ECO:0007669"/>
    <property type="project" value="InterPro"/>
</dbReference>
<protein>
    <submittedName>
        <fullName evidence="10">Nickel-dependent hydrogenase large subunit</fullName>
    </submittedName>
</protein>
<reference evidence="10 11" key="1">
    <citation type="submission" date="2020-05" db="EMBL/GenBank/DDBJ databases">
        <title>Sulfurimonas marisnigri, sp. nov., and Sulfurimonas baltica, sp. nov., manganese oxide reducing chemolithoautotrophs of the class Epsilonproteobacteria isolated from the pelagic redoxclines of the Black and Baltic Seas and emended description of the genus Sulfurimonas.</title>
        <authorList>
            <person name="Henkel J.V."/>
            <person name="Laudan C."/>
            <person name="Werner J."/>
            <person name="Neu T."/>
            <person name="Plewe S."/>
            <person name="Sproer C."/>
            <person name="Bunk B."/>
            <person name="Schulz-Vogt H.N."/>
        </authorList>
    </citation>
    <scope>NUCLEOTIDE SEQUENCE [LARGE SCALE GENOMIC DNA]</scope>
    <source>
        <strain evidence="10 11">GD2</strain>
    </source>
</reference>
<feature type="binding site" evidence="8">
    <location>
        <position position="551"/>
    </location>
    <ligand>
        <name>Fe cation</name>
        <dbReference type="ChEBI" id="CHEBI:24875"/>
    </ligand>
</feature>
<dbReference type="InterPro" id="IPR029014">
    <property type="entry name" value="NiFe-Hase_large"/>
</dbReference>
<proteinExistence type="inferred from homology"/>
<keyword evidence="11" id="KW-1185">Reference proteome</keyword>
<keyword evidence="8" id="KW-0460">Magnesium</keyword>
<keyword evidence="7 9" id="KW-0560">Oxidoreductase</keyword>
<evidence type="ECO:0000256" key="7">
    <source>
        <dbReference type="ARBA" id="ARBA00023002"/>
    </source>
</evidence>
<comment type="subcellular location">
    <subcellularLocation>
        <location evidence="2">Cell envelope</location>
    </subcellularLocation>
</comment>
<feature type="binding site" evidence="8">
    <location>
        <position position="65"/>
    </location>
    <ligand>
        <name>Ni(2+)</name>
        <dbReference type="ChEBI" id="CHEBI:49786"/>
    </ligand>
</feature>
<evidence type="ECO:0000256" key="8">
    <source>
        <dbReference type="PIRSR" id="PIRSR601501-1"/>
    </source>
</evidence>
<evidence type="ECO:0000256" key="1">
    <source>
        <dbReference type="ARBA" id="ARBA00001967"/>
    </source>
</evidence>
<dbReference type="KEGG" id="sbal:HUE88_03520"/>
<evidence type="ECO:0000313" key="10">
    <source>
        <dbReference type="EMBL" id="QOY52767.1"/>
    </source>
</evidence>
<dbReference type="PANTHER" id="PTHR42958">
    <property type="entry name" value="HYDROGENASE-2 LARGE CHAIN"/>
    <property type="match status" value="1"/>
</dbReference>
<feature type="binding site" evidence="8">
    <location>
        <position position="554"/>
    </location>
    <ligand>
        <name>Mg(2+)</name>
        <dbReference type="ChEBI" id="CHEBI:18420"/>
    </ligand>
</feature>
<dbReference type="InterPro" id="IPR050867">
    <property type="entry name" value="NiFe/NiFeSe_hydrgnase_LSU"/>
</dbReference>
<dbReference type="EMBL" id="CP054492">
    <property type="protein sequence ID" value="QOY52767.1"/>
    <property type="molecule type" value="Genomic_DNA"/>
</dbReference>
<organism evidence="10 11">
    <name type="scientific">Candidatus Sulfurimonas baltica</name>
    <dbReference type="NCBI Taxonomy" id="2740404"/>
    <lineage>
        <taxon>Bacteria</taxon>
        <taxon>Pseudomonadati</taxon>
        <taxon>Campylobacterota</taxon>
        <taxon>Epsilonproteobacteria</taxon>
        <taxon>Campylobacterales</taxon>
        <taxon>Sulfurimonadaceae</taxon>
        <taxon>Sulfurimonas</taxon>
    </lineage>
</organism>
<evidence type="ECO:0000256" key="5">
    <source>
        <dbReference type="ARBA" id="ARBA00022596"/>
    </source>
</evidence>
<feature type="binding site" evidence="8">
    <location>
        <position position="65"/>
    </location>
    <ligand>
        <name>Fe cation</name>
        <dbReference type="ChEBI" id="CHEBI:24875"/>
    </ligand>
</feature>
<evidence type="ECO:0000256" key="3">
    <source>
        <dbReference type="ARBA" id="ARBA00009292"/>
    </source>
</evidence>
<feature type="binding site" evidence="8">
    <location>
        <position position="548"/>
    </location>
    <ligand>
        <name>Ni(2+)</name>
        <dbReference type="ChEBI" id="CHEBI:49786"/>
    </ligand>
</feature>
<gene>
    <name evidence="10" type="ORF">HUE88_03520</name>
</gene>